<evidence type="ECO:0000256" key="5">
    <source>
        <dbReference type="ARBA" id="ARBA00047754"/>
    </source>
</evidence>
<evidence type="ECO:0000256" key="3">
    <source>
        <dbReference type="ARBA" id="ARBA00022634"/>
    </source>
</evidence>
<dbReference type="InterPro" id="IPR024434">
    <property type="entry name" value="TSCPD_dom"/>
</dbReference>
<dbReference type="EC" id="1.17.4.1" evidence="2"/>
<evidence type="ECO:0000256" key="1">
    <source>
        <dbReference type="ARBA" id="ARBA00007405"/>
    </source>
</evidence>
<comment type="catalytic activity">
    <reaction evidence="5">
        <text>a 2'-deoxyribonucleoside 5'-diphosphate + [thioredoxin]-disulfide + H2O = a ribonucleoside 5'-diphosphate + [thioredoxin]-dithiol</text>
        <dbReference type="Rhea" id="RHEA:23252"/>
        <dbReference type="Rhea" id="RHEA-COMP:10698"/>
        <dbReference type="Rhea" id="RHEA-COMP:10700"/>
        <dbReference type="ChEBI" id="CHEBI:15377"/>
        <dbReference type="ChEBI" id="CHEBI:29950"/>
        <dbReference type="ChEBI" id="CHEBI:50058"/>
        <dbReference type="ChEBI" id="CHEBI:57930"/>
        <dbReference type="ChEBI" id="CHEBI:73316"/>
        <dbReference type="EC" id="1.17.4.1"/>
    </reaction>
</comment>
<gene>
    <name evidence="7" type="ORF">FB559_4026</name>
</gene>
<evidence type="ECO:0000313" key="7">
    <source>
        <dbReference type="EMBL" id="TQL98403.1"/>
    </source>
</evidence>
<name>A0A543CMT4_9ACTN</name>
<evidence type="ECO:0000259" key="6">
    <source>
        <dbReference type="Pfam" id="PF12637"/>
    </source>
</evidence>
<feature type="domain" description="TSCPD" evidence="6">
    <location>
        <begin position="19"/>
        <end position="121"/>
    </location>
</feature>
<comment type="similarity">
    <text evidence="1">Belongs to the ribonucleoside diphosphate reductase class-2 family.</text>
</comment>
<proteinExistence type="inferred from homology"/>
<dbReference type="EMBL" id="VFOZ01000001">
    <property type="protein sequence ID" value="TQL98403.1"/>
    <property type="molecule type" value="Genomic_DNA"/>
</dbReference>
<keyword evidence="4" id="KW-0547">Nucleotide-binding</keyword>
<evidence type="ECO:0000256" key="2">
    <source>
        <dbReference type="ARBA" id="ARBA00012274"/>
    </source>
</evidence>
<organism evidence="7 8">
    <name type="scientific">Actinoallomurus bryophytorum</name>
    <dbReference type="NCBI Taxonomy" id="1490222"/>
    <lineage>
        <taxon>Bacteria</taxon>
        <taxon>Bacillati</taxon>
        <taxon>Actinomycetota</taxon>
        <taxon>Actinomycetes</taxon>
        <taxon>Streptosporangiales</taxon>
        <taxon>Thermomonosporaceae</taxon>
        <taxon>Actinoallomurus</taxon>
    </lineage>
</organism>
<dbReference type="Proteomes" id="UP000316096">
    <property type="component" value="Unassembled WGS sequence"/>
</dbReference>
<evidence type="ECO:0000313" key="8">
    <source>
        <dbReference type="Proteomes" id="UP000316096"/>
    </source>
</evidence>
<accession>A0A543CMT4</accession>
<reference evidence="7 8" key="1">
    <citation type="submission" date="2019-06" db="EMBL/GenBank/DDBJ databases">
        <title>Sequencing the genomes of 1000 actinobacteria strains.</title>
        <authorList>
            <person name="Klenk H.-P."/>
        </authorList>
    </citation>
    <scope>NUCLEOTIDE SEQUENCE [LARGE SCALE GENOMIC DNA]</scope>
    <source>
        <strain evidence="7 8">DSM 102200</strain>
    </source>
</reference>
<sequence length="160" mass="17686">MPTPFGGFVRESAISTCTPRRVAGHTVSVMIGGERFSLTANGREDGSLGEVSVRWGKPGTAGAGLMELYATALTVGIEHRVPLDELVRQGLDLRFVPNGRTDDPEIPRVRSIAEYVARRLAIDWLPYRRRAKLGIFTVAERIEQARVWMEPHAFRAAGSR</sequence>
<keyword evidence="8" id="KW-1185">Reference proteome</keyword>
<dbReference type="AlphaFoldDB" id="A0A543CMT4"/>
<protein>
    <recommendedName>
        <fullName evidence="2">ribonucleoside-diphosphate reductase</fullName>
        <ecNumber evidence="2">1.17.4.1</ecNumber>
    </recommendedName>
</protein>
<evidence type="ECO:0000256" key="4">
    <source>
        <dbReference type="ARBA" id="ARBA00022741"/>
    </source>
</evidence>
<dbReference type="Pfam" id="PF12637">
    <property type="entry name" value="TSCPD"/>
    <property type="match status" value="1"/>
</dbReference>
<keyword evidence="3" id="KW-0237">DNA synthesis</keyword>
<comment type="caution">
    <text evidence="7">The sequence shown here is derived from an EMBL/GenBank/DDBJ whole genome shotgun (WGS) entry which is preliminary data.</text>
</comment>